<name>A0A1G6HQM6_9FIRM</name>
<protein>
    <submittedName>
        <fullName evidence="1">Uncharacterized protein</fullName>
    </submittedName>
</protein>
<dbReference type="AlphaFoldDB" id="A0A1G6HQM6"/>
<organism evidence="1 2">
    <name type="scientific">Succiniclasticum ruminis</name>
    <dbReference type="NCBI Taxonomy" id="40841"/>
    <lineage>
        <taxon>Bacteria</taxon>
        <taxon>Bacillati</taxon>
        <taxon>Bacillota</taxon>
        <taxon>Negativicutes</taxon>
        <taxon>Acidaminococcales</taxon>
        <taxon>Acidaminococcaceae</taxon>
        <taxon>Succiniclasticum</taxon>
    </lineage>
</organism>
<proteinExistence type="predicted"/>
<accession>A0A1G6HQM6</accession>
<reference evidence="2" key="1">
    <citation type="submission" date="2016-10" db="EMBL/GenBank/DDBJ databases">
        <authorList>
            <person name="Varghese N."/>
            <person name="Submissions S."/>
        </authorList>
    </citation>
    <scope>NUCLEOTIDE SEQUENCE [LARGE SCALE GENOMIC DNA]</scope>
    <source>
        <strain evidence="2">DSM 11005</strain>
    </source>
</reference>
<sequence>MNIFNRIISRIFKSRDKPRNAPMGAMQFRRNSWADCEQMPAIQVKAA</sequence>
<evidence type="ECO:0000313" key="2">
    <source>
        <dbReference type="Proteomes" id="UP000198943"/>
    </source>
</evidence>
<evidence type="ECO:0000313" key="1">
    <source>
        <dbReference type="EMBL" id="SDB95786.1"/>
    </source>
</evidence>
<keyword evidence="2" id="KW-1185">Reference proteome</keyword>
<dbReference type="EMBL" id="FMYW01000001">
    <property type="protein sequence ID" value="SDB95786.1"/>
    <property type="molecule type" value="Genomic_DNA"/>
</dbReference>
<dbReference type="Proteomes" id="UP000198943">
    <property type="component" value="Unassembled WGS sequence"/>
</dbReference>
<gene>
    <name evidence="1" type="ORF">SAMN04487864_101119</name>
</gene>